<feature type="transmembrane region" description="Helical" evidence="1">
    <location>
        <begin position="230"/>
        <end position="248"/>
    </location>
</feature>
<feature type="transmembrane region" description="Helical" evidence="1">
    <location>
        <begin position="254"/>
        <end position="273"/>
    </location>
</feature>
<accession>A0A5B8MPR3</accession>
<organism evidence="2 3">
    <name type="scientific">Chloropicon primus</name>
    <dbReference type="NCBI Taxonomy" id="1764295"/>
    <lineage>
        <taxon>Eukaryota</taxon>
        <taxon>Viridiplantae</taxon>
        <taxon>Chlorophyta</taxon>
        <taxon>Chloropicophyceae</taxon>
        <taxon>Chloropicales</taxon>
        <taxon>Chloropicaceae</taxon>
        <taxon>Chloropicon</taxon>
    </lineage>
</organism>
<evidence type="ECO:0000313" key="3">
    <source>
        <dbReference type="Proteomes" id="UP000316726"/>
    </source>
</evidence>
<feature type="transmembrane region" description="Helical" evidence="1">
    <location>
        <begin position="183"/>
        <end position="203"/>
    </location>
</feature>
<name>A0A5B8MPR3_9CHLO</name>
<keyword evidence="1" id="KW-1133">Transmembrane helix</keyword>
<dbReference type="EMBL" id="CP031038">
    <property type="protein sequence ID" value="QDZ21350.1"/>
    <property type="molecule type" value="Genomic_DNA"/>
</dbReference>
<evidence type="ECO:0000313" key="2">
    <source>
        <dbReference type="EMBL" id="QDZ21350.1"/>
    </source>
</evidence>
<keyword evidence="1" id="KW-0812">Transmembrane</keyword>
<sequence>MPSKKGEDKHKRLPGYKLSKIQHHILGWLPYLLSLAAFGSCTIVHRFKLPGFFYGYIVTAAYALYGMALSDYFKLGRHKYYVDGVRRPVLRGWSQTVLFIFVYPLLCWHMLVDPRVQDQFLAPRWVRILFLGGMGVSMSGTFLLHQMLYLQYWASLLVRWVDCLAINLQLATGLLCYGQCWRMWPIVALSAVLTGCSCVLLSLETRLRWRTPPVNDGVNIGSERANVEWYRLYITAGQGVLVCFLGPALDGFTPVSVCSSMTLLVGLLIYGFGNQYKVELPWNNIDLWHFHDDFHLLICATQVCTALIATRLA</sequence>
<feature type="transmembrane region" description="Helical" evidence="1">
    <location>
        <begin position="124"/>
        <end position="144"/>
    </location>
</feature>
<proteinExistence type="predicted"/>
<gene>
    <name evidence="2" type="ORF">A3770_05p38680</name>
</gene>
<evidence type="ECO:0000256" key="1">
    <source>
        <dbReference type="SAM" id="Phobius"/>
    </source>
</evidence>
<feature type="transmembrane region" description="Helical" evidence="1">
    <location>
        <begin position="53"/>
        <end position="73"/>
    </location>
</feature>
<dbReference type="AlphaFoldDB" id="A0A5B8MPR3"/>
<protein>
    <submittedName>
        <fullName evidence="2">Uncharacterized protein</fullName>
    </submittedName>
</protein>
<reference evidence="2 3" key="1">
    <citation type="submission" date="2018-07" db="EMBL/GenBank/DDBJ databases">
        <title>The complete nuclear genome of the prasinophyte Chloropicon primus (CCMP1205).</title>
        <authorList>
            <person name="Pombert J.-F."/>
            <person name="Otis C."/>
            <person name="Turmel M."/>
            <person name="Lemieux C."/>
        </authorList>
    </citation>
    <scope>NUCLEOTIDE SEQUENCE [LARGE SCALE GENOMIC DNA]</scope>
    <source>
        <strain evidence="2 3">CCMP1205</strain>
    </source>
</reference>
<dbReference type="Proteomes" id="UP000316726">
    <property type="component" value="Chromosome 5"/>
</dbReference>
<feature type="transmembrane region" description="Helical" evidence="1">
    <location>
        <begin position="93"/>
        <end position="112"/>
    </location>
</feature>
<feature type="transmembrane region" description="Helical" evidence="1">
    <location>
        <begin position="21"/>
        <end position="47"/>
    </location>
</feature>
<keyword evidence="3" id="KW-1185">Reference proteome</keyword>
<keyword evidence="1" id="KW-0472">Membrane</keyword>